<protein>
    <submittedName>
        <fullName evidence="1">Zinc finger ccch domain-containing protein 14</fullName>
    </submittedName>
</protein>
<sequence>MTDIGVEVGQKMRSAIKAKLMELECYVDDELPDYIMVMVANKRTKSQMSEDLQLFLASQTSTFVDWLHIVLKKLKEVHVTNPRKKEAKIKKPKKKEQTPEPVKSLTDNLPLNISKLSEPRKIVLIQENTNVASSTQNDLGFDIPSLAEVNSSSEKELRLIEKQLKNVKSRLGMVVQSDSEEEFLNIKAEPDELFPNEQSLQKKDKTENKIDSNRRQKKSVLERLGKRQAENDDDIDFRTGEKKLKLAAIENKKDEHRINMMRRKMFADKQNIARSKANEKKKYDWNKNEKEKADEVELEKRENILHRLGVMSKVAVVPPKKPVESDEEDIPPKEVPSMVKVKPRVIPTNTPQANKNLLLKAVAEAQRSIAQTPAVGTNKPDALFTKKYQQKIQERNSKPKLPDKEKNKLKTIMKSIERELNYSNDEDNSLEYIPKPTKRIDYKTPDYIPSPKEFLSTLDNSSEDKTINHSFIVTLDGIDKTKFESKLSPKTIEKRRTPSPIIFDKVTTTIKKVVNVPDRLPIVRTSPSVKNKERCKYWPSCRHGEKCEFVHPSTPCKAFPQCKFGDKCLYIHPSCKFESSCTRRDCPYDHTSSPKAVGMLTIKYITCNQYSVFARHVIWTDESYIASRIVPSTGVISIAKQALQTCKYFPSCNNLHCTFYHPKPCKFGKFCKNQAECNFSHKFVPKNTNLTWRNEFKV</sequence>
<dbReference type="Proteomes" id="UP001056778">
    <property type="component" value="Chromosome 4"/>
</dbReference>
<comment type="caution">
    <text evidence="1">The sequence shown here is derived from an EMBL/GenBank/DDBJ whole genome shotgun (WGS) entry which is preliminary data.</text>
</comment>
<proteinExistence type="predicted"/>
<name>A0ACB9T9V4_HOLOL</name>
<reference evidence="1" key="1">
    <citation type="submission" date="2022-04" db="EMBL/GenBank/DDBJ databases">
        <title>Chromosome-scale genome assembly of Holotrichia oblita Faldermann.</title>
        <authorList>
            <person name="Rongchong L."/>
        </authorList>
    </citation>
    <scope>NUCLEOTIDE SEQUENCE</scope>
    <source>
        <strain evidence="1">81SQS9</strain>
    </source>
</reference>
<dbReference type="EMBL" id="CM043018">
    <property type="protein sequence ID" value="KAI4463571.1"/>
    <property type="molecule type" value="Genomic_DNA"/>
</dbReference>
<evidence type="ECO:0000313" key="1">
    <source>
        <dbReference type="EMBL" id="KAI4463571.1"/>
    </source>
</evidence>
<organism evidence="1 2">
    <name type="scientific">Holotrichia oblita</name>
    <name type="common">Chafer beetle</name>
    <dbReference type="NCBI Taxonomy" id="644536"/>
    <lineage>
        <taxon>Eukaryota</taxon>
        <taxon>Metazoa</taxon>
        <taxon>Ecdysozoa</taxon>
        <taxon>Arthropoda</taxon>
        <taxon>Hexapoda</taxon>
        <taxon>Insecta</taxon>
        <taxon>Pterygota</taxon>
        <taxon>Neoptera</taxon>
        <taxon>Endopterygota</taxon>
        <taxon>Coleoptera</taxon>
        <taxon>Polyphaga</taxon>
        <taxon>Scarabaeiformia</taxon>
        <taxon>Scarabaeidae</taxon>
        <taxon>Melolonthinae</taxon>
        <taxon>Holotrichia</taxon>
    </lineage>
</organism>
<keyword evidence="2" id="KW-1185">Reference proteome</keyword>
<evidence type="ECO:0000313" key="2">
    <source>
        <dbReference type="Proteomes" id="UP001056778"/>
    </source>
</evidence>
<gene>
    <name evidence="1" type="ORF">MML48_4g00007511</name>
</gene>
<accession>A0ACB9T9V4</accession>